<dbReference type="Proteomes" id="UP000249204">
    <property type="component" value="Unassembled WGS sequence"/>
</dbReference>
<dbReference type="PROSITE" id="PS50011">
    <property type="entry name" value="PROTEIN_KINASE_DOM"/>
    <property type="match status" value="1"/>
</dbReference>
<evidence type="ECO:0000256" key="1">
    <source>
        <dbReference type="SAM" id="Phobius"/>
    </source>
</evidence>
<keyword evidence="1" id="KW-1133">Transmembrane helix</keyword>
<feature type="transmembrane region" description="Helical" evidence="1">
    <location>
        <begin position="455"/>
        <end position="479"/>
    </location>
</feature>
<gene>
    <name evidence="3" type="ORF">DN757_26455</name>
</gene>
<organism evidence="3 4">
    <name type="scientific">Paenibacillus silvae</name>
    <dbReference type="NCBI Taxonomy" id="1325358"/>
    <lineage>
        <taxon>Bacteria</taxon>
        <taxon>Bacillati</taxon>
        <taxon>Bacillota</taxon>
        <taxon>Bacilli</taxon>
        <taxon>Bacillales</taxon>
        <taxon>Paenibacillaceae</taxon>
        <taxon>Paenibacillus</taxon>
    </lineage>
</organism>
<feature type="domain" description="Protein kinase" evidence="2">
    <location>
        <begin position="53"/>
        <end position="334"/>
    </location>
</feature>
<dbReference type="EMBL" id="QKWW01000094">
    <property type="protein sequence ID" value="PZT52588.1"/>
    <property type="molecule type" value="Genomic_DNA"/>
</dbReference>
<dbReference type="GO" id="GO:0004672">
    <property type="term" value="F:protein kinase activity"/>
    <property type="evidence" value="ECO:0007669"/>
    <property type="project" value="InterPro"/>
</dbReference>
<dbReference type="InterPro" id="IPR000719">
    <property type="entry name" value="Prot_kinase_dom"/>
</dbReference>
<reference evidence="3 4" key="1">
    <citation type="submission" date="2018-06" db="EMBL/GenBank/DDBJ databases">
        <title>Isolation of heavy metals resistant Paenibacillus silvae NC2 from Gold-Copper mine in ZiJin, China.</title>
        <authorList>
            <person name="Xu J."/>
            <person name="Mazhar H.S."/>
            <person name="Rensing C."/>
        </authorList>
    </citation>
    <scope>NUCLEOTIDE SEQUENCE [LARGE SCALE GENOMIC DNA]</scope>
    <source>
        <strain evidence="3 4">NC2</strain>
    </source>
</reference>
<dbReference type="InterPro" id="IPR011009">
    <property type="entry name" value="Kinase-like_dom_sf"/>
</dbReference>
<name>A0A2W6NC79_9BACL</name>
<proteinExistence type="predicted"/>
<keyword evidence="1" id="KW-0472">Membrane</keyword>
<sequence length="480" mass="54170">MLPANRAGELVLDGLISKHFSVQRGARVVFPPELTTELHIRSQVYRLVPHPQFEGMPYGQEGREGTVYKLINSAGESSALKVFRPAFRKPSAMKLTELMANMKDQSGLRVWSRTILNPLEDMELLGQYPELLYSAHMPWIEGKTWSEFMLDREVVTPEKSLKLASVLVSTMAVLEQAGIAHADLSAANLLIVNANQESEDMSVELVDVEGMYAKQLEEPDNLPEGATGYTPPFLREYGDWSPQSDRFAGGILLAEMLAWSSTDICKYAWGDSYFDPQEMQQPSERYTLLQATLERQYGPEVAVLLSRLWSAEQLQQCPTFGEWQIALASAKQFVEQAAKVVSDPDTELQQPEEETVNLPSEYAVDALTSAQENQLARARQLERQGNLTSAFWEYGKLIEQFKERTPFHIEIGIAMEQVQEGIDQTVFNPEPKQTLVKKGWAQLLHQNKQSHYERLWIYVIGGSVGALVFAFIIYVIGLFK</sequence>
<evidence type="ECO:0000313" key="4">
    <source>
        <dbReference type="Proteomes" id="UP000249204"/>
    </source>
</evidence>
<evidence type="ECO:0000313" key="3">
    <source>
        <dbReference type="EMBL" id="PZT52588.1"/>
    </source>
</evidence>
<dbReference type="SUPFAM" id="SSF56112">
    <property type="entry name" value="Protein kinase-like (PK-like)"/>
    <property type="match status" value="1"/>
</dbReference>
<evidence type="ECO:0000259" key="2">
    <source>
        <dbReference type="PROSITE" id="PS50011"/>
    </source>
</evidence>
<dbReference type="AlphaFoldDB" id="A0A2W6NC79"/>
<protein>
    <recommendedName>
        <fullName evidence="2">Protein kinase domain-containing protein</fullName>
    </recommendedName>
</protein>
<dbReference type="GO" id="GO:0005524">
    <property type="term" value="F:ATP binding"/>
    <property type="evidence" value="ECO:0007669"/>
    <property type="project" value="InterPro"/>
</dbReference>
<accession>A0A2W6NC79</accession>
<comment type="caution">
    <text evidence="3">The sequence shown here is derived from an EMBL/GenBank/DDBJ whole genome shotgun (WGS) entry which is preliminary data.</text>
</comment>
<keyword evidence="1" id="KW-0812">Transmembrane</keyword>
<dbReference type="Gene3D" id="1.10.510.10">
    <property type="entry name" value="Transferase(Phosphotransferase) domain 1"/>
    <property type="match status" value="1"/>
</dbReference>